<dbReference type="AlphaFoldDB" id="A0A2N3G717"/>
<dbReference type="InterPro" id="IPR043128">
    <property type="entry name" value="Rev_trsase/Diguanyl_cyclase"/>
</dbReference>
<keyword evidence="1" id="KW-0812">Transmembrane</keyword>
<sequence length="265" mass="29321">MKYSRFEIITMTVGFCAVIGTIVATLSSSNKIADMVGQAMIIVVLFGGLHYGRKGVAISFVAATAFYAFFAFGWRGSIDAGTAAQIFIFRTIVFGVVGVAAGELHVRLKYLFTKLEHHDYVDNITSLYNAKYLAMLIEKYISESDRYSSKFCLASFTINEKILAPFKRKARVKIIRDLGNSVIRGSIRGSDEAARPEKASFTVLFPNTNHDGATCASNRVEKKIMEFLDHHGFDTDSKGVLKIDVLEYPGDKDAIELLADSLLKK</sequence>
<accession>A0A2N3G717</accession>
<dbReference type="SUPFAM" id="SSF55073">
    <property type="entry name" value="Nucleotide cyclase"/>
    <property type="match status" value="1"/>
</dbReference>
<dbReference type="EMBL" id="PHEX01000013">
    <property type="protein sequence ID" value="PKQ28517.1"/>
    <property type="molecule type" value="Genomic_DNA"/>
</dbReference>
<dbReference type="Proteomes" id="UP000233654">
    <property type="component" value="Unassembled WGS sequence"/>
</dbReference>
<proteinExistence type="predicted"/>
<reference evidence="2 3" key="1">
    <citation type="journal article" date="2017" name="ISME J.">
        <title>Potential for microbial H2 and metal transformations associated with novel bacteria and archaea in deep terrestrial subsurface sediments.</title>
        <authorList>
            <person name="Hernsdorf A.W."/>
            <person name="Amano Y."/>
            <person name="Miyakawa K."/>
            <person name="Ise K."/>
            <person name="Suzuki Y."/>
            <person name="Anantharaman K."/>
            <person name="Probst A."/>
            <person name="Burstein D."/>
            <person name="Thomas B.C."/>
            <person name="Banfield J.F."/>
        </authorList>
    </citation>
    <scope>NUCLEOTIDE SEQUENCE [LARGE SCALE GENOMIC DNA]</scope>
    <source>
        <strain evidence="2">HGW-Actinobacteria-3</strain>
    </source>
</reference>
<evidence type="ECO:0000256" key="1">
    <source>
        <dbReference type="SAM" id="Phobius"/>
    </source>
</evidence>
<name>A0A2N3G717_9ACTN</name>
<dbReference type="Gene3D" id="3.30.70.270">
    <property type="match status" value="1"/>
</dbReference>
<evidence type="ECO:0000313" key="3">
    <source>
        <dbReference type="Proteomes" id="UP000233654"/>
    </source>
</evidence>
<gene>
    <name evidence="2" type="ORF">CVT63_02240</name>
</gene>
<feature type="transmembrane region" description="Helical" evidence="1">
    <location>
        <begin position="32"/>
        <end position="49"/>
    </location>
</feature>
<feature type="transmembrane region" description="Helical" evidence="1">
    <location>
        <begin position="86"/>
        <end position="106"/>
    </location>
</feature>
<dbReference type="InterPro" id="IPR029787">
    <property type="entry name" value="Nucleotide_cyclase"/>
</dbReference>
<comment type="caution">
    <text evidence="2">The sequence shown here is derived from an EMBL/GenBank/DDBJ whole genome shotgun (WGS) entry which is preliminary data.</text>
</comment>
<evidence type="ECO:0008006" key="4">
    <source>
        <dbReference type="Google" id="ProtNLM"/>
    </source>
</evidence>
<keyword evidence="1" id="KW-1133">Transmembrane helix</keyword>
<protein>
    <recommendedName>
        <fullName evidence="4">GGDEF domain-containing protein</fullName>
    </recommendedName>
</protein>
<feature type="transmembrane region" description="Helical" evidence="1">
    <location>
        <begin position="56"/>
        <end position="74"/>
    </location>
</feature>
<feature type="transmembrane region" description="Helical" evidence="1">
    <location>
        <begin position="7"/>
        <end position="26"/>
    </location>
</feature>
<organism evidence="2 3">
    <name type="scientific">Candidatus Anoxymicrobium japonicum</name>
    <dbReference type="NCBI Taxonomy" id="2013648"/>
    <lineage>
        <taxon>Bacteria</taxon>
        <taxon>Bacillati</taxon>
        <taxon>Actinomycetota</taxon>
        <taxon>Candidatus Geothermincolia</taxon>
        <taxon>Candidatus Geothermincolales</taxon>
        <taxon>Candidatus Anoxymicrobiaceae</taxon>
        <taxon>Candidatus Anoxymicrobium</taxon>
    </lineage>
</organism>
<keyword evidence="1" id="KW-0472">Membrane</keyword>
<evidence type="ECO:0000313" key="2">
    <source>
        <dbReference type="EMBL" id="PKQ28517.1"/>
    </source>
</evidence>